<keyword evidence="3" id="KW-1185">Reference proteome</keyword>
<proteinExistence type="predicted"/>
<dbReference type="GO" id="GO:0006313">
    <property type="term" value="P:DNA transposition"/>
    <property type="evidence" value="ECO:0007669"/>
    <property type="project" value="InterPro"/>
</dbReference>
<evidence type="ECO:0000313" key="2">
    <source>
        <dbReference type="EMBL" id="SHJ51678.1"/>
    </source>
</evidence>
<dbReference type="Pfam" id="PF01797">
    <property type="entry name" value="Y1_Tnp"/>
    <property type="match status" value="1"/>
</dbReference>
<dbReference type="RefSeq" id="WP_217652703.1">
    <property type="nucleotide sequence ID" value="NZ_FQZE01000021.1"/>
</dbReference>
<sequence>MSHVKIWIHAVWTVKNRKSILTSGIRQDLFDHIHQNALSKQILMEIVGGHHNHVHCLFRLRNNQTIEKVMQLLKGESSFWFNNNNYSRLKLNWQKGIFCSKCE</sequence>
<accession>A0A1M6JYE1</accession>
<evidence type="ECO:0000259" key="1">
    <source>
        <dbReference type="SMART" id="SM01321"/>
    </source>
</evidence>
<dbReference type="GO" id="GO:0004803">
    <property type="term" value="F:transposase activity"/>
    <property type="evidence" value="ECO:0007669"/>
    <property type="project" value="InterPro"/>
</dbReference>
<gene>
    <name evidence="2" type="ORF">SAMN05444280_12179</name>
</gene>
<dbReference type="GO" id="GO:0003677">
    <property type="term" value="F:DNA binding"/>
    <property type="evidence" value="ECO:0007669"/>
    <property type="project" value="InterPro"/>
</dbReference>
<protein>
    <submittedName>
        <fullName evidence="2">Transposase IS200 like</fullName>
    </submittedName>
</protein>
<name>A0A1M6JYE1_9BACT</name>
<dbReference type="STRING" id="1168035.SAMN05444280_12179"/>
<dbReference type="InterPro" id="IPR002686">
    <property type="entry name" value="Transposase_17"/>
</dbReference>
<organism evidence="2 3">
    <name type="scientific">Tangfeifania diversioriginum</name>
    <dbReference type="NCBI Taxonomy" id="1168035"/>
    <lineage>
        <taxon>Bacteria</taxon>
        <taxon>Pseudomonadati</taxon>
        <taxon>Bacteroidota</taxon>
        <taxon>Bacteroidia</taxon>
        <taxon>Marinilabiliales</taxon>
        <taxon>Prolixibacteraceae</taxon>
        <taxon>Tangfeifania</taxon>
    </lineage>
</organism>
<feature type="domain" description="Transposase IS200-like" evidence="1">
    <location>
        <begin position="3"/>
        <end position="103"/>
    </location>
</feature>
<evidence type="ECO:0000313" key="3">
    <source>
        <dbReference type="Proteomes" id="UP000184050"/>
    </source>
</evidence>
<dbReference type="InterPro" id="IPR036515">
    <property type="entry name" value="Transposase_17_sf"/>
</dbReference>
<dbReference type="AlphaFoldDB" id="A0A1M6JYE1"/>
<reference evidence="2 3" key="1">
    <citation type="submission" date="2016-11" db="EMBL/GenBank/DDBJ databases">
        <authorList>
            <person name="Jaros S."/>
            <person name="Januszkiewicz K."/>
            <person name="Wedrychowicz H."/>
        </authorList>
    </citation>
    <scope>NUCLEOTIDE SEQUENCE [LARGE SCALE GENOMIC DNA]</scope>
    <source>
        <strain evidence="2 3">DSM 27063</strain>
    </source>
</reference>
<dbReference type="EMBL" id="FQZE01000021">
    <property type="protein sequence ID" value="SHJ51678.1"/>
    <property type="molecule type" value="Genomic_DNA"/>
</dbReference>
<dbReference type="Gene3D" id="3.30.70.1290">
    <property type="entry name" value="Transposase IS200-like"/>
    <property type="match status" value="1"/>
</dbReference>
<dbReference type="SMART" id="SM01321">
    <property type="entry name" value="Y1_Tnp"/>
    <property type="match status" value="1"/>
</dbReference>
<dbReference type="Proteomes" id="UP000184050">
    <property type="component" value="Unassembled WGS sequence"/>
</dbReference>
<dbReference type="SUPFAM" id="SSF143422">
    <property type="entry name" value="Transposase IS200-like"/>
    <property type="match status" value="1"/>
</dbReference>